<evidence type="ECO:0000256" key="6">
    <source>
        <dbReference type="ARBA" id="ARBA00022801"/>
    </source>
</evidence>
<keyword evidence="6 13" id="KW-0378">Hydrolase</keyword>
<feature type="compositionally biased region" description="Low complexity" evidence="14">
    <location>
        <begin position="445"/>
        <end position="455"/>
    </location>
</feature>
<gene>
    <name evidence="18" type="ORF">HRG_06085</name>
</gene>
<keyword evidence="3" id="KW-0165">Cleavage on pair of basic residues</keyword>
<dbReference type="RefSeq" id="XP_044721088.1">
    <property type="nucleotide sequence ID" value="XM_044864556.1"/>
</dbReference>
<evidence type="ECO:0000256" key="12">
    <source>
        <dbReference type="PIRSR" id="PIRSR601461-2"/>
    </source>
</evidence>
<dbReference type="OrthoDB" id="771136at2759"/>
<comment type="caution">
    <text evidence="18">The sequence shown here is derived from an EMBL/GenBank/DDBJ whole genome shotgun (WGS) entry which is preliminary data.</text>
</comment>
<evidence type="ECO:0000256" key="8">
    <source>
        <dbReference type="ARBA" id="ARBA00023180"/>
    </source>
</evidence>
<accession>A0A9P8SJC9</accession>
<keyword evidence="15" id="KW-0472">Membrane</keyword>
<feature type="region of interest" description="Disordered" evidence="14">
    <location>
        <begin position="434"/>
        <end position="455"/>
    </location>
</feature>
<dbReference type="SUPFAM" id="SSF50630">
    <property type="entry name" value="Acid proteases"/>
    <property type="match status" value="1"/>
</dbReference>
<keyword evidence="7" id="KW-0865">Zymogen</keyword>
<keyword evidence="12" id="KW-1015">Disulfide bond</keyword>
<evidence type="ECO:0000256" key="1">
    <source>
        <dbReference type="ARBA" id="ARBA00007447"/>
    </source>
</evidence>
<dbReference type="PROSITE" id="PS51767">
    <property type="entry name" value="PEPTIDASE_A1"/>
    <property type="match status" value="1"/>
</dbReference>
<dbReference type="GO" id="GO:0009277">
    <property type="term" value="C:fungal-type cell wall"/>
    <property type="evidence" value="ECO:0007669"/>
    <property type="project" value="TreeGrafter"/>
</dbReference>
<keyword evidence="5 13" id="KW-0064">Aspartyl protease</keyword>
<dbReference type="GO" id="GO:0004190">
    <property type="term" value="F:aspartic-type endopeptidase activity"/>
    <property type="evidence" value="ECO:0007669"/>
    <property type="project" value="UniProtKB-KW"/>
</dbReference>
<dbReference type="GO" id="GO:0031505">
    <property type="term" value="P:fungal-type cell wall organization"/>
    <property type="evidence" value="ECO:0007669"/>
    <property type="project" value="TreeGrafter"/>
</dbReference>
<feature type="active site" evidence="11">
    <location>
        <position position="90"/>
    </location>
</feature>
<evidence type="ECO:0000256" key="5">
    <source>
        <dbReference type="ARBA" id="ARBA00022750"/>
    </source>
</evidence>
<dbReference type="AlphaFoldDB" id="A0A9P8SJC9"/>
<dbReference type="Proteomes" id="UP000824596">
    <property type="component" value="Unassembled WGS sequence"/>
</dbReference>
<dbReference type="PANTHER" id="PTHR47965:SF12">
    <property type="entry name" value="ASPARTIC PROTEINASE 3-RELATED"/>
    <property type="match status" value="1"/>
</dbReference>
<feature type="signal peptide" evidence="16">
    <location>
        <begin position="1"/>
        <end position="20"/>
    </location>
</feature>
<keyword evidence="19" id="KW-1185">Reference proteome</keyword>
<evidence type="ECO:0000256" key="2">
    <source>
        <dbReference type="ARBA" id="ARBA00022670"/>
    </source>
</evidence>
<dbReference type="PANTHER" id="PTHR47965">
    <property type="entry name" value="ASPARTYL PROTEASE-RELATED"/>
    <property type="match status" value="1"/>
</dbReference>
<sequence length="482" mass="50941">MKSTTLLLALGTIIPTPAAGLSPGKRQDGSPRVLGLNLRRQVVRDPIANDAKRLRKRAGSVNATMDNHEILYFLNGTLGNPPQPVRMHLDTGSSDLWINTAKSDLCSLKSRPCAASGTYNANSSSSYNYIGSFFNISYVDGSGASGDYVTDTLRLFGQEIQNFQFGVGYTSTSPQAVLGVGYPANEAPIARFKKTQYDNLPAKMAKDSIIASSAYSLWLNDIDAQDGTILFGGIDKARFKGQLVSLPIQKVDDQFVEFYITLTGLSVGGTTAGDNMALAVLLDSGSSFTYLPNNLIQPIYKALNAQFEQGDGVAYVPCSLRNQDTNLTFRFSDPAVIDVPLREVVIDPTELPSGRPMAFGDGTPACYCGILPSDNSISVLGDTFLRSAYVVYDMGNNKISLAKTNFNATGSDIAEIGTGANAVPQAVAAQKPVAATSGIPDRSSRNGNSNKNGAAGVPAPSLAPVALTLALSLLVGFAGFVS</sequence>
<dbReference type="InterPro" id="IPR001461">
    <property type="entry name" value="Aspartic_peptidase_A1"/>
</dbReference>
<evidence type="ECO:0000256" key="10">
    <source>
        <dbReference type="ARBA" id="ARBA00068059"/>
    </source>
</evidence>
<evidence type="ECO:0000256" key="13">
    <source>
        <dbReference type="RuleBase" id="RU000454"/>
    </source>
</evidence>
<dbReference type="GO" id="GO:0005576">
    <property type="term" value="C:extracellular region"/>
    <property type="evidence" value="ECO:0007669"/>
    <property type="project" value="TreeGrafter"/>
</dbReference>
<dbReference type="Gene3D" id="2.40.70.10">
    <property type="entry name" value="Acid Proteases"/>
    <property type="match status" value="2"/>
</dbReference>
<evidence type="ECO:0000256" key="16">
    <source>
        <dbReference type="SAM" id="SignalP"/>
    </source>
</evidence>
<evidence type="ECO:0000256" key="9">
    <source>
        <dbReference type="ARBA" id="ARBA00067536"/>
    </source>
</evidence>
<feature type="active site" evidence="11">
    <location>
        <position position="283"/>
    </location>
</feature>
<evidence type="ECO:0000256" key="7">
    <source>
        <dbReference type="ARBA" id="ARBA00023145"/>
    </source>
</evidence>
<dbReference type="InterPro" id="IPR033876">
    <property type="entry name" value="SAP-like"/>
</dbReference>
<dbReference type="CDD" id="cd05474">
    <property type="entry name" value="SAP_like"/>
    <property type="match status" value="1"/>
</dbReference>
<dbReference type="GO" id="GO:0006508">
    <property type="term" value="P:proteolysis"/>
    <property type="evidence" value="ECO:0007669"/>
    <property type="project" value="UniProtKB-KW"/>
</dbReference>
<evidence type="ECO:0000256" key="14">
    <source>
        <dbReference type="SAM" id="MobiDB-lite"/>
    </source>
</evidence>
<dbReference type="PRINTS" id="PR00792">
    <property type="entry name" value="PEPSIN"/>
</dbReference>
<dbReference type="InterPro" id="IPR001969">
    <property type="entry name" value="Aspartic_peptidase_AS"/>
</dbReference>
<dbReference type="InterPro" id="IPR021109">
    <property type="entry name" value="Peptidase_aspartic_dom_sf"/>
</dbReference>
<evidence type="ECO:0000256" key="4">
    <source>
        <dbReference type="ARBA" id="ARBA00022729"/>
    </source>
</evidence>
<keyword evidence="15" id="KW-0812">Transmembrane</keyword>
<comment type="similarity">
    <text evidence="1 13">Belongs to the peptidase A1 family.</text>
</comment>
<keyword evidence="8" id="KW-0325">Glycoprotein</keyword>
<evidence type="ECO:0000313" key="18">
    <source>
        <dbReference type="EMBL" id="KAH0963575.1"/>
    </source>
</evidence>
<dbReference type="GeneID" id="68355214"/>
<name>A0A9P8SJC9_9HYPO</name>
<feature type="transmembrane region" description="Helical" evidence="15">
    <location>
        <begin position="461"/>
        <end position="481"/>
    </location>
</feature>
<dbReference type="Pfam" id="PF00026">
    <property type="entry name" value="Asp"/>
    <property type="match status" value="1"/>
</dbReference>
<dbReference type="PROSITE" id="PS00141">
    <property type="entry name" value="ASP_PROTEASE"/>
    <property type="match status" value="1"/>
</dbReference>
<evidence type="ECO:0000256" key="3">
    <source>
        <dbReference type="ARBA" id="ARBA00022685"/>
    </source>
</evidence>
<organism evidence="18 19">
    <name type="scientific">Hirsutella rhossiliensis</name>
    <dbReference type="NCBI Taxonomy" id="111463"/>
    <lineage>
        <taxon>Eukaryota</taxon>
        <taxon>Fungi</taxon>
        <taxon>Dikarya</taxon>
        <taxon>Ascomycota</taxon>
        <taxon>Pezizomycotina</taxon>
        <taxon>Sordariomycetes</taxon>
        <taxon>Hypocreomycetidae</taxon>
        <taxon>Hypocreales</taxon>
        <taxon>Ophiocordycipitaceae</taxon>
        <taxon>Hirsutella</taxon>
    </lineage>
</organism>
<feature type="chain" id="PRO_5040436405" description="Probable aspartic-type endopeptidase OPSB" evidence="16">
    <location>
        <begin position="21"/>
        <end position="482"/>
    </location>
</feature>
<evidence type="ECO:0000256" key="11">
    <source>
        <dbReference type="PIRSR" id="PIRSR601461-1"/>
    </source>
</evidence>
<dbReference type="FunFam" id="2.40.70.10:FF:000011">
    <property type="entry name" value="Aspartic protease"/>
    <property type="match status" value="1"/>
</dbReference>
<evidence type="ECO:0000259" key="17">
    <source>
        <dbReference type="PROSITE" id="PS51767"/>
    </source>
</evidence>
<dbReference type="EMBL" id="JAIZPD010000005">
    <property type="protein sequence ID" value="KAH0963575.1"/>
    <property type="molecule type" value="Genomic_DNA"/>
</dbReference>
<protein>
    <recommendedName>
        <fullName evidence="10">Probable aspartic-type endopeptidase OPSB</fullName>
    </recommendedName>
    <alternativeName>
        <fullName evidence="9">Probable aspartic-type endopeptidase opsB</fullName>
    </alternativeName>
</protein>
<evidence type="ECO:0000256" key="15">
    <source>
        <dbReference type="SAM" id="Phobius"/>
    </source>
</evidence>
<keyword evidence="15" id="KW-1133">Transmembrane helix</keyword>
<evidence type="ECO:0000313" key="19">
    <source>
        <dbReference type="Proteomes" id="UP000824596"/>
    </source>
</evidence>
<feature type="domain" description="Peptidase A1" evidence="17">
    <location>
        <begin position="72"/>
        <end position="402"/>
    </location>
</feature>
<keyword evidence="4 16" id="KW-0732">Signal</keyword>
<reference evidence="18" key="1">
    <citation type="submission" date="2021-09" db="EMBL/GenBank/DDBJ databases">
        <title>A high-quality genome of the endoparasitic fungus Hirsutella rhossiliensis with a comparison of Hirsutella genomes reveals transposable elements contributing to genome size variation.</title>
        <authorList>
            <person name="Lin R."/>
            <person name="Jiao Y."/>
            <person name="Sun X."/>
            <person name="Ling J."/>
            <person name="Xie B."/>
            <person name="Cheng X."/>
        </authorList>
    </citation>
    <scope>NUCLEOTIDE SEQUENCE</scope>
    <source>
        <strain evidence="18">HR02</strain>
    </source>
</reference>
<dbReference type="InterPro" id="IPR033121">
    <property type="entry name" value="PEPTIDASE_A1"/>
</dbReference>
<feature type="disulfide bond" evidence="12">
    <location>
        <begin position="318"/>
        <end position="366"/>
    </location>
</feature>
<proteinExistence type="inferred from homology"/>
<keyword evidence="2 13" id="KW-0645">Protease</keyword>